<feature type="compositionally biased region" description="Basic and acidic residues" evidence="1">
    <location>
        <begin position="23"/>
        <end position="34"/>
    </location>
</feature>
<name>A0A6B3C7B2_9ACTN</name>
<dbReference type="AlphaFoldDB" id="A0A6B3C7B2"/>
<dbReference type="EMBL" id="JAAGLU010000065">
    <property type="protein sequence ID" value="NEC92314.1"/>
    <property type="molecule type" value="Genomic_DNA"/>
</dbReference>
<organism evidence="2">
    <name type="scientific">Streptomyces sp. SID12501</name>
    <dbReference type="NCBI Taxonomy" id="2706042"/>
    <lineage>
        <taxon>Bacteria</taxon>
        <taxon>Bacillati</taxon>
        <taxon>Actinomycetota</taxon>
        <taxon>Actinomycetes</taxon>
        <taxon>Kitasatosporales</taxon>
        <taxon>Streptomycetaceae</taxon>
        <taxon>Streptomyces</taxon>
    </lineage>
</organism>
<dbReference type="RefSeq" id="WP_164323842.1">
    <property type="nucleotide sequence ID" value="NZ_JAAGLU010000065.1"/>
</dbReference>
<feature type="compositionally biased region" description="Gly residues" evidence="1">
    <location>
        <begin position="50"/>
        <end position="59"/>
    </location>
</feature>
<gene>
    <name evidence="2" type="ORF">G3I71_42630</name>
</gene>
<feature type="region of interest" description="Disordered" evidence="1">
    <location>
        <begin position="1"/>
        <end position="59"/>
    </location>
</feature>
<protein>
    <submittedName>
        <fullName evidence="2">Uncharacterized protein</fullName>
    </submittedName>
</protein>
<sequence>MLAEDLGPGRQHDKSGRGGLGLHELDEGRDERGRRGIVRLGVDGSPQTVAGGGRDPTLP</sequence>
<accession>A0A6B3C7B2</accession>
<comment type="caution">
    <text evidence="2">The sequence shown here is derived from an EMBL/GenBank/DDBJ whole genome shotgun (WGS) entry which is preliminary data.</text>
</comment>
<evidence type="ECO:0000256" key="1">
    <source>
        <dbReference type="SAM" id="MobiDB-lite"/>
    </source>
</evidence>
<proteinExistence type="predicted"/>
<evidence type="ECO:0000313" key="2">
    <source>
        <dbReference type="EMBL" id="NEC92314.1"/>
    </source>
</evidence>
<reference evidence="2" key="1">
    <citation type="submission" date="2020-01" db="EMBL/GenBank/DDBJ databases">
        <title>Insect and environment-associated Actinomycetes.</title>
        <authorList>
            <person name="Currrie C."/>
            <person name="Chevrette M."/>
            <person name="Carlson C."/>
            <person name="Stubbendieck R."/>
            <person name="Wendt-Pienkowski E."/>
        </authorList>
    </citation>
    <scope>NUCLEOTIDE SEQUENCE</scope>
    <source>
        <strain evidence="2">SID12501</strain>
    </source>
</reference>